<comment type="caution">
    <text evidence="1">The sequence shown here is derived from an EMBL/GenBank/DDBJ whole genome shotgun (WGS) entry which is preliminary data.</text>
</comment>
<accession>A0AAP0EY92</accession>
<reference evidence="1 2" key="1">
    <citation type="submission" date="2024-01" db="EMBL/GenBank/DDBJ databases">
        <title>Genome assemblies of Stephania.</title>
        <authorList>
            <person name="Yang L."/>
        </authorList>
    </citation>
    <scope>NUCLEOTIDE SEQUENCE [LARGE SCALE GENOMIC DNA]</scope>
    <source>
        <strain evidence="1">JXDWG</strain>
        <tissue evidence="1">Leaf</tissue>
    </source>
</reference>
<protein>
    <submittedName>
        <fullName evidence="1">Uncharacterized protein</fullName>
    </submittedName>
</protein>
<gene>
    <name evidence="1" type="ORF">Scep_024661</name>
</gene>
<dbReference type="AlphaFoldDB" id="A0AAP0EY92"/>
<dbReference type="EMBL" id="JBBNAG010000010">
    <property type="protein sequence ID" value="KAK9101231.1"/>
    <property type="molecule type" value="Genomic_DNA"/>
</dbReference>
<evidence type="ECO:0000313" key="2">
    <source>
        <dbReference type="Proteomes" id="UP001419268"/>
    </source>
</evidence>
<name>A0AAP0EY92_9MAGN</name>
<sequence length="213" mass="22490">MVLTNHFLSSSSLQTHFDRPSQNHFAAPFAADCAVNAGRRPCLRAFREPCRAPFRCTAAARHRAPPPPRCSSPPHPLTLIRSSSLLLLLRSVGSPLLAAGFASRAKPRLTATSLARLCVHQPPLLGPRDNGAFPSRRCSGPLAPPLSSRVAAAGLLAPPRSLGLRAVADRTRAPPPPLCRLRNLHPPLVGPPPPLLLLGGLPQLALVASTAPP</sequence>
<dbReference type="Proteomes" id="UP001419268">
    <property type="component" value="Unassembled WGS sequence"/>
</dbReference>
<proteinExistence type="predicted"/>
<organism evidence="1 2">
    <name type="scientific">Stephania cephalantha</name>
    <dbReference type="NCBI Taxonomy" id="152367"/>
    <lineage>
        <taxon>Eukaryota</taxon>
        <taxon>Viridiplantae</taxon>
        <taxon>Streptophyta</taxon>
        <taxon>Embryophyta</taxon>
        <taxon>Tracheophyta</taxon>
        <taxon>Spermatophyta</taxon>
        <taxon>Magnoliopsida</taxon>
        <taxon>Ranunculales</taxon>
        <taxon>Menispermaceae</taxon>
        <taxon>Menispermoideae</taxon>
        <taxon>Cissampelideae</taxon>
        <taxon>Stephania</taxon>
    </lineage>
</organism>
<evidence type="ECO:0000313" key="1">
    <source>
        <dbReference type="EMBL" id="KAK9101231.1"/>
    </source>
</evidence>
<keyword evidence="2" id="KW-1185">Reference proteome</keyword>